<dbReference type="EMBL" id="AP022870">
    <property type="protein sequence ID" value="BCB81219.1"/>
    <property type="molecule type" value="Genomic_DNA"/>
</dbReference>
<keyword evidence="4" id="KW-1185">Reference proteome</keyword>
<dbReference type="SMART" id="SM00530">
    <property type="entry name" value="HTH_XRE"/>
    <property type="match status" value="1"/>
</dbReference>
<evidence type="ECO:0000256" key="1">
    <source>
        <dbReference type="SAM" id="MobiDB-lite"/>
    </source>
</evidence>
<dbReference type="Proteomes" id="UP000502508">
    <property type="component" value="Chromosome"/>
</dbReference>
<dbReference type="InterPro" id="IPR010982">
    <property type="entry name" value="Lambda_DNA-bd_dom_sf"/>
</dbReference>
<dbReference type="GO" id="GO:0003677">
    <property type="term" value="F:DNA binding"/>
    <property type="evidence" value="ECO:0007669"/>
    <property type="project" value="InterPro"/>
</dbReference>
<gene>
    <name evidence="3" type="ORF">Pflav_076290</name>
</gene>
<protein>
    <submittedName>
        <fullName evidence="3">Transcriptional regulator</fullName>
    </submittedName>
</protein>
<dbReference type="Pfam" id="PF13560">
    <property type="entry name" value="HTH_31"/>
    <property type="match status" value="1"/>
</dbReference>
<dbReference type="Pfam" id="PF19054">
    <property type="entry name" value="DUF5753"/>
    <property type="match status" value="1"/>
</dbReference>
<organism evidence="3 4">
    <name type="scientific">Phytohabitans flavus</name>
    <dbReference type="NCBI Taxonomy" id="1076124"/>
    <lineage>
        <taxon>Bacteria</taxon>
        <taxon>Bacillati</taxon>
        <taxon>Actinomycetota</taxon>
        <taxon>Actinomycetes</taxon>
        <taxon>Micromonosporales</taxon>
        <taxon>Micromonosporaceae</taxon>
    </lineage>
</organism>
<name>A0A6F8Y5B5_9ACTN</name>
<accession>A0A6F8Y5B5</accession>
<dbReference type="Gene3D" id="1.10.260.40">
    <property type="entry name" value="lambda repressor-like DNA-binding domains"/>
    <property type="match status" value="1"/>
</dbReference>
<reference evidence="3 4" key="1">
    <citation type="submission" date="2020-03" db="EMBL/GenBank/DDBJ databases">
        <title>Whole genome shotgun sequence of Phytohabitans flavus NBRC 107702.</title>
        <authorList>
            <person name="Komaki H."/>
            <person name="Tamura T."/>
        </authorList>
    </citation>
    <scope>NUCLEOTIDE SEQUENCE [LARGE SCALE GENOMIC DNA]</scope>
    <source>
        <strain evidence="3 4">NBRC 107702</strain>
    </source>
</reference>
<dbReference type="InterPro" id="IPR043917">
    <property type="entry name" value="DUF5753"/>
</dbReference>
<dbReference type="CDD" id="cd00093">
    <property type="entry name" value="HTH_XRE"/>
    <property type="match status" value="1"/>
</dbReference>
<sequence length="309" mass="35489">MPTKREQFVQTIRAQYLGERMRGLRENRGLTLKYIAAHLGVEFSTLARYERAEWPFRRDHVIALLDVYGVYDEVQRSQLIELAQSAWQINQWEPTGGRYDSLLPDEGRGFLPIDPWWLQAKAEELCIYAPLLVPDVVQTRDYAETIVRQTVPDGRRVDQIVARLVGRQQQLEDQPRTRLSVLLEEQVLHRTVGGRLVLQQQLEFLTQTVERPHVDIRVLPANWGWHPGLDGPFTVCKMLRPYPPVAIVEHFTGRLVIEADDADRYLDTFDKLKQTTLEPTRSIELMQETADDLAGGRRSTNPEGQGAAA</sequence>
<dbReference type="AlphaFoldDB" id="A0A6F8Y5B5"/>
<feature type="domain" description="HTH cro/C1-type" evidence="2">
    <location>
        <begin position="21"/>
        <end position="74"/>
    </location>
</feature>
<evidence type="ECO:0000313" key="3">
    <source>
        <dbReference type="EMBL" id="BCB81219.1"/>
    </source>
</evidence>
<proteinExistence type="predicted"/>
<dbReference type="InterPro" id="IPR001387">
    <property type="entry name" value="Cro/C1-type_HTH"/>
</dbReference>
<evidence type="ECO:0000259" key="2">
    <source>
        <dbReference type="PROSITE" id="PS50943"/>
    </source>
</evidence>
<dbReference type="PROSITE" id="PS50943">
    <property type="entry name" value="HTH_CROC1"/>
    <property type="match status" value="1"/>
</dbReference>
<dbReference type="SUPFAM" id="SSF47413">
    <property type="entry name" value="lambda repressor-like DNA-binding domains"/>
    <property type="match status" value="1"/>
</dbReference>
<dbReference type="KEGG" id="pfla:Pflav_076290"/>
<reference evidence="3 4" key="2">
    <citation type="submission" date="2020-03" db="EMBL/GenBank/DDBJ databases">
        <authorList>
            <person name="Ichikawa N."/>
            <person name="Kimura A."/>
            <person name="Kitahashi Y."/>
            <person name="Uohara A."/>
        </authorList>
    </citation>
    <scope>NUCLEOTIDE SEQUENCE [LARGE SCALE GENOMIC DNA]</scope>
    <source>
        <strain evidence="3 4">NBRC 107702</strain>
    </source>
</reference>
<dbReference type="RefSeq" id="WP_173041146.1">
    <property type="nucleotide sequence ID" value="NZ_AP022870.1"/>
</dbReference>
<feature type="region of interest" description="Disordered" evidence="1">
    <location>
        <begin position="290"/>
        <end position="309"/>
    </location>
</feature>
<evidence type="ECO:0000313" key="4">
    <source>
        <dbReference type="Proteomes" id="UP000502508"/>
    </source>
</evidence>